<reference evidence="2 3" key="2">
    <citation type="journal article" date="2011" name="PLoS Genet.">
        <title>Caenorhabditis briggsae recombinant inbred line genotypes reveal inter-strain incompatibility and the evolution of recombination.</title>
        <authorList>
            <person name="Ross J.A."/>
            <person name="Koboldt D.C."/>
            <person name="Staisch J.E."/>
            <person name="Chamberlin H.M."/>
            <person name="Gupta B.P."/>
            <person name="Miller R.D."/>
            <person name="Baird S.E."/>
            <person name="Haag E.S."/>
        </authorList>
    </citation>
    <scope>NUCLEOTIDE SEQUENCE [LARGE SCALE GENOMIC DNA]</scope>
    <source>
        <strain evidence="2 3">AF16</strain>
    </source>
</reference>
<dbReference type="EMBL" id="HE601459">
    <property type="protein sequence ID" value="CAP29562.1"/>
    <property type="molecule type" value="Genomic_DNA"/>
</dbReference>
<organism evidence="2 3">
    <name type="scientific">Caenorhabditis briggsae</name>
    <dbReference type="NCBI Taxonomy" id="6238"/>
    <lineage>
        <taxon>Eukaryota</taxon>
        <taxon>Metazoa</taxon>
        <taxon>Ecdysozoa</taxon>
        <taxon>Nematoda</taxon>
        <taxon>Chromadorea</taxon>
        <taxon>Rhabditida</taxon>
        <taxon>Rhabditina</taxon>
        <taxon>Rhabditomorpha</taxon>
        <taxon>Rhabditoidea</taxon>
        <taxon>Rhabditidae</taxon>
        <taxon>Peloderinae</taxon>
        <taxon>Caenorhabditis</taxon>
    </lineage>
</organism>
<feature type="transmembrane region" description="Helical" evidence="1">
    <location>
        <begin position="226"/>
        <end position="251"/>
    </location>
</feature>
<evidence type="ECO:0000313" key="3">
    <source>
        <dbReference type="Proteomes" id="UP000008549"/>
    </source>
</evidence>
<evidence type="ECO:0000256" key="1">
    <source>
        <dbReference type="SAM" id="Phobius"/>
    </source>
</evidence>
<accession>A8XA94</accession>
<dbReference type="CTD" id="8583707"/>
<keyword evidence="3" id="KW-1185">Reference proteome</keyword>
<sequence length="335" mass="38043">MAILINVSRPQKLMTWIGAIVFSLFSILQFCELMSKKYDPNQPQTEMIIELIRRFVMLFISIIVFVGFLTEQKVIMTIHILFMASPCHSDHHTNILFFIESLEGGPMLINNEGAKCINIEGVMCVNMETILAIFLLYIISTRFKLKPVMTIKTKVSHPQKIEKDTDMTAIKLGVLFAQAFFLFIQIWTLPHIQFEKKTQLIPRFTMPFASAIVFIGFLTKKNIIMAIYIGFLTSLLAVPITTLFATAFSFFKSLEEGAVFINTEGAMCINIEGAMCLKVDTIVSIFFMSFCNLVYIAFCCSLLTDITYGNPGTLPYTSKMHKSSRDSEKLIYPKI</sequence>
<name>A8XA94_CAEBR</name>
<evidence type="ECO:0000313" key="4">
    <source>
        <dbReference type="WormBase" id="CBG10049"/>
    </source>
</evidence>
<feature type="transmembrane region" description="Helical" evidence="1">
    <location>
        <begin position="51"/>
        <end position="69"/>
    </location>
</feature>
<feature type="transmembrane region" description="Helical" evidence="1">
    <location>
        <begin position="117"/>
        <end position="139"/>
    </location>
</feature>
<proteinExistence type="predicted"/>
<dbReference type="Proteomes" id="UP000008549">
    <property type="component" value="Unassembled WGS sequence"/>
</dbReference>
<feature type="transmembrane region" description="Helical" evidence="1">
    <location>
        <begin position="200"/>
        <end position="219"/>
    </location>
</feature>
<keyword evidence="1" id="KW-1133">Transmembrane helix</keyword>
<evidence type="ECO:0000313" key="2">
    <source>
        <dbReference type="EMBL" id="CAP29562.1"/>
    </source>
</evidence>
<protein>
    <submittedName>
        <fullName evidence="2">Protein CBG10049</fullName>
    </submittedName>
</protein>
<dbReference type="AlphaFoldDB" id="A8XA94"/>
<dbReference type="RefSeq" id="XP_002641713.1">
    <property type="nucleotide sequence ID" value="XM_002641667.1"/>
</dbReference>
<reference evidence="2 3" key="1">
    <citation type="journal article" date="2003" name="PLoS Biol.">
        <title>The genome sequence of Caenorhabditis briggsae: a platform for comparative genomics.</title>
        <authorList>
            <person name="Stein L.D."/>
            <person name="Bao Z."/>
            <person name="Blasiar D."/>
            <person name="Blumenthal T."/>
            <person name="Brent M.R."/>
            <person name="Chen N."/>
            <person name="Chinwalla A."/>
            <person name="Clarke L."/>
            <person name="Clee C."/>
            <person name="Coghlan A."/>
            <person name="Coulson A."/>
            <person name="D'Eustachio P."/>
            <person name="Fitch D.H."/>
            <person name="Fulton L.A."/>
            <person name="Fulton R.E."/>
            <person name="Griffiths-Jones S."/>
            <person name="Harris T.W."/>
            <person name="Hillier L.W."/>
            <person name="Kamath R."/>
            <person name="Kuwabara P.E."/>
            <person name="Mardis E.R."/>
            <person name="Marra M.A."/>
            <person name="Miner T.L."/>
            <person name="Minx P."/>
            <person name="Mullikin J.C."/>
            <person name="Plumb R.W."/>
            <person name="Rogers J."/>
            <person name="Schein J.E."/>
            <person name="Sohrmann M."/>
            <person name="Spieth J."/>
            <person name="Stajich J.E."/>
            <person name="Wei C."/>
            <person name="Willey D."/>
            <person name="Wilson R.K."/>
            <person name="Durbin R."/>
            <person name="Waterston R.H."/>
        </authorList>
    </citation>
    <scope>NUCLEOTIDE SEQUENCE [LARGE SCALE GENOMIC DNA]</scope>
    <source>
        <strain evidence="2 3">AF16</strain>
    </source>
</reference>
<feature type="transmembrane region" description="Helical" evidence="1">
    <location>
        <begin position="282"/>
        <end position="303"/>
    </location>
</feature>
<gene>
    <name evidence="2 4" type="ORF">CBG10049</name>
    <name evidence="2" type="ORF">CBG_10049</name>
</gene>
<dbReference type="HOGENOM" id="CLU_829565_0_0_1"/>
<dbReference type="GeneID" id="8583707"/>
<feature type="transmembrane region" description="Helical" evidence="1">
    <location>
        <begin position="13"/>
        <end position="31"/>
    </location>
</feature>
<feature type="transmembrane region" description="Helical" evidence="1">
    <location>
        <begin position="169"/>
        <end position="188"/>
    </location>
</feature>
<keyword evidence="1" id="KW-0812">Transmembrane</keyword>
<keyword evidence="1" id="KW-0472">Membrane</keyword>
<dbReference type="KEGG" id="cbr:CBG_10049"/>
<dbReference type="WormBase" id="CBG10049">
    <property type="protein sequence ID" value="CBP49759"/>
    <property type="gene ID" value="WBGene00031531"/>
</dbReference>
<dbReference type="InParanoid" id="A8XA94"/>